<dbReference type="OrthoDB" id="9812874at2"/>
<proteinExistence type="inferred from homology"/>
<keyword evidence="3 5" id="KW-0687">Ribonucleoprotein</keyword>
<dbReference type="InterPro" id="IPR044957">
    <property type="entry name" value="Ribosomal_bL32_bact"/>
</dbReference>
<evidence type="ECO:0000256" key="3">
    <source>
        <dbReference type="ARBA" id="ARBA00023274"/>
    </source>
</evidence>
<dbReference type="SUPFAM" id="SSF57829">
    <property type="entry name" value="Zn-binding ribosomal proteins"/>
    <property type="match status" value="1"/>
</dbReference>
<dbReference type="Proteomes" id="UP000189933">
    <property type="component" value="Unassembled WGS sequence"/>
</dbReference>
<dbReference type="GO" id="GO:0015934">
    <property type="term" value="C:large ribosomal subunit"/>
    <property type="evidence" value="ECO:0007669"/>
    <property type="project" value="InterPro"/>
</dbReference>
<keyword evidence="2 5" id="KW-0689">Ribosomal protein</keyword>
<dbReference type="PANTHER" id="PTHR35534">
    <property type="entry name" value="50S RIBOSOMAL PROTEIN L32"/>
    <property type="match status" value="1"/>
</dbReference>
<protein>
    <recommendedName>
        <fullName evidence="4 5">Large ribosomal subunit protein bL32</fullName>
    </recommendedName>
</protein>
<evidence type="ECO:0000313" key="6">
    <source>
        <dbReference type="EMBL" id="SJZ75223.1"/>
    </source>
</evidence>
<keyword evidence="7" id="KW-1185">Reference proteome</keyword>
<dbReference type="PANTHER" id="PTHR35534:SF1">
    <property type="entry name" value="LARGE RIBOSOMAL SUBUNIT PROTEIN BL32"/>
    <property type="match status" value="1"/>
</dbReference>
<gene>
    <name evidence="5" type="primary">rpmF</name>
    <name evidence="6" type="ORF">SAMN02745885_00828</name>
</gene>
<dbReference type="HAMAP" id="MF_00340">
    <property type="entry name" value="Ribosomal_bL32"/>
    <property type="match status" value="1"/>
</dbReference>
<evidence type="ECO:0000313" key="7">
    <source>
        <dbReference type="Proteomes" id="UP000189933"/>
    </source>
</evidence>
<dbReference type="GO" id="GO:0003735">
    <property type="term" value="F:structural constituent of ribosome"/>
    <property type="evidence" value="ECO:0007669"/>
    <property type="project" value="InterPro"/>
</dbReference>
<dbReference type="InterPro" id="IPR002677">
    <property type="entry name" value="Ribosomal_bL32"/>
</dbReference>
<comment type="similarity">
    <text evidence="1 5">Belongs to the bacterial ribosomal protein bL32 family.</text>
</comment>
<dbReference type="NCBIfam" id="TIGR01031">
    <property type="entry name" value="rpmF_bact"/>
    <property type="match status" value="1"/>
</dbReference>
<dbReference type="EMBL" id="FUXM01000006">
    <property type="protein sequence ID" value="SJZ75223.1"/>
    <property type="molecule type" value="Genomic_DNA"/>
</dbReference>
<reference evidence="7" key="1">
    <citation type="submission" date="2017-02" db="EMBL/GenBank/DDBJ databases">
        <authorList>
            <person name="Varghese N."/>
            <person name="Submissions S."/>
        </authorList>
    </citation>
    <scope>NUCLEOTIDE SEQUENCE [LARGE SCALE GENOMIC DNA]</scope>
    <source>
        <strain evidence="7">DSM 16521</strain>
    </source>
</reference>
<dbReference type="Pfam" id="PF01783">
    <property type="entry name" value="Ribosomal_L32p"/>
    <property type="match status" value="1"/>
</dbReference>
<organism evidence="6 7">
    <name type="scientific">Carboxydocella sporoproducens DSM 16521</name>
    <dbReference type="NCBI Taxonomy" id="1121270"/>
    <lineage>
        <taxon>Bacteria</taxon>
        <taxon>Bacillati</taxon>
        <taxon>Bacillota</taxon>
        <taxon>Clostridia</taxon>
        <taxon>Eubacteriales</taxon>
        <taxon>Clostridiales Family XVI. Incertae Sedis</taxon>
        <taxon>Carboxydocella</taxon>
    </lineage>
</organism>
<dbReference type="InterPro" id="IPR011332">
    <property type="entry name" value="Ribosomal_zn-bd"/>
</dbReference>
<evidence type="ECO:0000256" key="4">
    <source>
        <dbReference type="ARBA" id="ARBA00035178"/>
    </source>
</evidence>
<dbReference type="RefSeq" id="WP_078664932.1">
    <property type="nucleotide sequence ID" value="NZ_FUXM01000006.1"/>
</dbReference>
<accession>A0A1T4N7S2</accession>
<name>A0A1T4N7S2_9FIRM</name>
<sequence>MGVQQNKKSKARTRNRRAQWLKIDGPGMSVCPQCKSLKMPHRVCPECGFYKNKEVVAAE</sequence>
<dbReference type="AlphaFoldDB" id="A0A1T4N7S2"/>
<evidence type="ECO:0000256" key="5">
    <source>
        <dbReference type="HAMAP-Rule" id="MF_00340"/>
    </source>
</evidence>
<dbReference type="GO" id="GO:0006412">
    <property type="term" value="P:translation"/>
    <property type="evidence" value="ECO:0007669"/>
    <property type="project" value="UniProtKB-UniRule"/>
</dbReference>
<evidence type="ECO:0000256" key="1">
    <source>
        <dbReference type="ARBA" id="ARBA00008560"/>
    </source>
</evidence>
<evidence type="ECO:0000256" key="2">
    <source>
        <dbReference type="ARBA" id="ARBA00022980"/>
    </source>
</evidence>